<dbReference type="SUPFAM" id="SSF52777">
    <property type="entry name" value="CoA-dependent acyltransferases"/>
    <property type="match status" value="1"/>
</dbReference>
<evidence type="ECO:0000259" key="2">
    <source>
        <dbReference type="Pfam" id="PF00668"/>
    </source>
</evidence>
<sequence length="199" mass="21681">NTVPVRARLRYGEPFLDFLARLQAEQASMLDHQYLDLAAVTRTAGVGELFDTLLVIENYPVDEGALERSEFGTGLRVERMTGHDGAHYPVMLTVVPGGGRVRLELRFRGVDPATADQILGRLKVVLTTLVERPETSRLCRFARTGDRSHTWVCHSSHTPGGWGSSRSGSGSGAESRGAAGAGWGSELPDFRRVSKACCR</sequence>
<organism evidence="3 4">
    <name type="scientific">Kibdelosporangium lantanae</name>
    <dbReference type="NCBI Taxonomy" id="1497396"/>
    <lineage>
        <taxon>Bacteria</taxon>
        <taxon>Bacillati</taxon>
        <taxon>Actinomycetota</taxon>
        <taxon>Actinomycetes</taxon>
        <taxon>Pseudonocardiales</taxon>
        <taxon>Pseudonocardiaceae</taxon>
        <taxon>Kibdelosporangium</taxon>
    </lineage>
</organism>
<accession>A0ABW3MCD8</accession>
<feature type="domain" description="Condensation" evidence="2">
    <location>
        <begin position="1"/>
        <end position="135"/>
    </location>
</feature>
<dbReference type="Gene3D" id="3.30.559.30">
    <property type="entry name" value="Nonribosomal peptide synthetase, condensation domain"/>
    <property type="match status" value="1"/>
</dbReference>
<feature type="non-terminal residue" evidence="3">
    <location>
        <position position="1"/>
    </location>
</feature>
<proteinExistence type="predicted"/>
<keyword evidence="4" id="KW-1185">Reference proteome</keyword>
<dbReference type="Gene3D" id="3.30.559.10">
    <property type="entry name" value="Chloramphenicol acetyltransferase-like domain"/>
    <property type="match status" value="1"/>
</dbReference>
<name>A0ABW3MCD8_9PSEU</name>
<dbReference type="Pfam" id="PF00668">
    <property type="entry name" value="Condensation"/>
    <property type="match status" value="1"/>
</dbReference>
<feature type="region of interest" description="Disordered" evidence="1">
    <location>
        <begin position="154"/>
        <end position="182"/>
    </location>
</feature>
<protein>
    <submittedName>
        <fullName evidence="3">Condensation domain-containing protein</fullName>
    </submittedName>
</protein>
<comment type="caution">
    <text evidence="3">The sequence shown here is derived from an EMBL/GenBank/DDBJ whole genome shotgun (WGS) entry which is preliminary data.</text>
</comment>
<dbReference type="Proteomes" id="UP001597045">
    <property type="component" value="Unassembled WGS sequence"/>
</dbReference>
<evidence type="ECO:0000313" key="3">
    <source>
        <dbReference type="EMBL" id="MFD1048338.1"/>
    </source>
</evidence>
<gene>
    <name evidence="3" type="ORF">ACFQ1S_23765</name>
</gene>
<evidence type="ECO:0000313" key="4">
    <source>
        <dbReference type="Proteomes" id="UP001597045"/>
    </source>
</evidence>
<dbReference type="InterPro" id="IPR023213">
    <property type="entry name" value="CAT-like_dom_sf"/>
</dbReference>
<dbReference type="InterPro" id="IPR001242">
    <property type="entry name" value="Condensation_dom"/>
</dbReference>
<feature type="compositionally biased region" description="Low complexity" evidence="1">
    <location>
        <begin position="164"/>
        <end position="178"/>
    </location>
</feature>
<evidence type="ECO:0000256" key="1">
    <source>
        <dbReference type="SAM" id="MobiDB-lite"/>
    </source>
</evidence>
<reference evidence="4" key="1">
    <citation type="journal article" date="2019" name="Int. J. Syst. Evol. Microbiol.">
        <title>The Global Catalogue of Microorganisms (GCM) 10K type strain sequencing project: providing services to taxonomists for standard genome sequencing and annotation.</title>
        <authorList>
            <consortium name="The Broad Institute Genomics Platform"/>
            <consortium name="The Broad Institute Genome Sequencing Center for Infectious Disease"/>
            <person name="Wu L."/>
            <person name="Ma J."/>
        </authorList>
    </citation>
    <scope>NUCLEOTIDE SEQUENCE [LARGE SCALE GENOMIC DNA]</scope>
    <source>
        <strain evidence="4">JCM 31486</strain>
    </source>
</reference>
<dbReference type="EMBL" id="JBHTIS010001533">
    <property type="protein sequence ID" value="MFD1048338.1"/>
    <property type="molecule type" value="Genomic_DNA"/>
</dbReference>